<dbReference type="EMBL" id="FN647972">
    <property type="protein sequence ID" value="CBJ29188.1"/>
    <property type="molecule type" value="Genomic_DNA"/>
</dbReference>
<dbReference type="InterPro" id="IPR020781">
    <property type="entry name" value="ATPase_OSCP/d_CS"/>
</dbReference>
<dbReference type="STRING" id="2880.D7FJT6"/>
<dbReference type="AlphaFoldDB" id="D7FJT6"/>
<keyword evidence="4" id="KW-0375">Hydrogen ion transport</keyword>
<evidence type="ECO:0000256" key="1">
    <source>
        <dbReference type="ARBA" id="ARBA00004370"/>
    </source>
</evidence>
<evidence type="ECO:0000313" key="9">
    <source>
        <dbReference type="EMBL" id="CBJ29188.1"/>
    </source>
</evidence>
<evidence type="ECO:0000256" key="8">
    <source>
        <dbReference type="ARBA" id="ARBA00023310"/>
    </source>
</evidence>
<dbReference type="Pfam" id="PF00213">
    <property type="entry name" value="OSCP"/>
    <property type="match status" value="1"/>
</dbReference>
<keyword evidence="7" id="KW-0472">Membrane</keyword>
<dbReference type="FunCoup" id="D7FJT6">
    <property type="interactions" value="299"/>
</dbReference>
<dbReference type="PROSITE" id="PS00389">
    <property type="entry name" value="ATPASE_DELTA"/>
    <property type="match status" value="1"/>
</dbReference>
<keyword evidence="6" id="KW-0793">Thylakoid</keyword>
<dbReference type="SUPFAM" id="SSF47928">
    <property type="entry name" value="N-terminal domain of the delta subunit of the F1F0-ATP synthase"/>
    <property type="match status" value="1"/>
</dbReference>
<dbReference type="GO" id="GO:0046933">
    <property type="term" value="F:proton-transporting ATP synthase activity, rotational mechanism"/>
    <property type="evidence" value="ECO:0007669"/>
    <property type="project" value="InterPro"/>
</dbReference>
<dbReference type="InterPro" id="IPR026015">
    <property type="entry name" value="ATP_synth_OSCP/delta_N_sf"/>
</dbReference>
<evidence type="ECO:0000256" key="5">
    <source>
        <dbReference type="ARBA" id="ARBA00023065"/>
    </source>
</evidence>
<keyword evidence="10" id="KW-1185">Reference proteome</keyword>
<dbReference type="PRINTS" id="PR00125">
    <property type="entry name" value="ATPASEDELTA"/>
</dbReference>
<dbReference type="GO" id="GO:0016020">
    <property type="term" value="C:membrane"/>
    <property type="evidence" value="ECO:0007669"/>
    <property type="project" value="UniProtKB-SubCell"/>
</dbReference>
<keyword evidence="8" id="KW-0066">ATP synthesis</keyword>
<gene>
    <name evidence="9" type="ORF">Esi_0136_0068</name>
</gene>
<comment type="subcellular location">
    <subcellularLocation>
        <location evidence="1">Membrane</location>
    </subcellularLocation>
</comment>
<reference evidence="9 10" key="1">
    <citation type="journal article" date="2010" name="Nature">
        <title>The Ectocarpus genome and the independent evolution of multicellularity in brown algae.</title>
        <authorList>
            <person name="Cock J.M."/>
            <person name="Sterck L."/>
            <person name="Rouze P."/>
            <person name="Scornet D."/>
            <person name="Allen A.E."/>
            <person name="Amoutzias G."/>
            <person name="Anthouard V."/>
            <person name="Artiguenave F."/>
            <person name="Aury J.M."/>
            <person name="Badger J.H."/>
            <person name="Beszteri B."/>
            <person name="Billiau K."/>
            <person name="Bonnet E."/>
            <person name="Bothwell J.H."/>
            <person name="Bowler C."/>
            <person name="Boyen C."/>
            <person name="Brownlee C."/>
            <person name="Carrano C.J."/>
            <person name="Charrier B."/>
            <person name="Cho G.Y."/>
            <person name="Coelho S.M."/>
            <person name="Collen J."/>
            <person name="Corre E."/>
            <person name="Da Silva C."/>
            <person name="Delage L."/>
            <person name="Delaroque N."/>
            <person name="Dittami S.M."/>
            <person name="Doulbeau S."/>
            <person name="Elias M."/>
            <person name="Farnham G."/>
            <person name="Gachon C.M."/>
            <person name="Gschloessl B."/>
            <person name="Heesch S."/>
            <person name="Jabbari K."/>
            <person name="Jubin C."/>
            <person name="Kawai H."/>
            <person name="Kimura K."/>
            <person name="Kloareg B."/>
            <person name="Kupper F.C."/>
            <person name="Lang D."/>
            <person name="Le Bail A."/>
            <person name="Leblanc C."/>
            <person name="Lerouge P."/>
            <person name="Lohr M."/>
            <person name="Lopez P.J."/>
            <person name="Martens C."/>
            <person name="Maumus F."/>
            <person name="Michel G."/>
            <person name="Miranda-Saavedra D."/>
            <person name="Morales J."/>
            <person name="Moreau H."/>
            <person name="Motomura T."/>
            <person name="Nagasato C."/>
            <person name="Napoli C.A."/>
            <person name="Nelson D.R."/>
            <person name="Nyvall-Collen P."/>
            <person name="Peters A.F."/>
            <person name="Pommier C."/>
            <person name="Potin P."/>
            <person name="Poulain J."/>
            <person name="Quesneville H."/>
            <person name="Read B."/>
            <person name="Rensing S.A."/>
            <person name="Ritter A."/>
            <person name="Rousvoal S."/>
            <person name="Samanta M."/>
            <person name="Samson G."/>
            <person name="Schroeder D.C."/>
            <person name="Segurens B."/>
            <person name="Strittmatter M."/>
            <person name="Tonon T."/>
            <person name="Tregear J.W."/>
            <person name="Valentin K."/>
            <person name="von Dassow P."/>
            <person name="Yamagishi T."/>
            <person name="Van de Peer Y."/>
            <person name="Wincker P."/>
        </authorList>
    </citation>
    <scope>NUCLEOTIDE SEQUENCE [LARGE SCALE GENOMIC DNA]</scope>
    <source>
        <strain evidence="10">Ec32 / CCAP1310/4</strain>
    </source>
</reference>
<evidence type="ECO:0000313" key="10">
    <source>
        <dbReference type="Proteomes" id="UP000002630"/>
    </source>
</evidence>
<dbReference type="NCBIfam" id="TIGR01145">
    <property type="entry name" value="ATP_synt_delta"/>
    <property type="match status" value="1"/>
</dbReference>
<dbReference type="Proteomes" id="UP000002630">
    <property type="component" value="Linkage Group LG16"/>
</dbReference>
<dbReference type="EMBL" id="FN649741">
    <property type="protein sequence ID" value="CBJ29188.1"/>
    <property type="molecule type" value="Genomic_DNA"/>
</dbReference>
<keyword evidence="3" id="KW-0813">Transport</keyword>
<accession>D7FJT6</accession>
<dbReference type="InParanoid" id="D7FJT6"/>
<proteinExistence type="inferred from homology"/>
<dbReference type="eggNOG" id="KOG1662">
    <property type="taxonomic scope" value="Eukaryota"/>
</dbReference>
<organism evidence="9 10">
    <name type="scientific">Ectocarpus siliculosus</name>
    <name type="common">Brown alga</name>
    <name type="synonym">Conferva siliculosa</name>
    <dbReference type="NCBI Taxonomy" id="2880"/>
    <lineage>
        <taxon>Eukaryota</taxon>
        <taxon>Sar</taxon>
        <taxon>Stramenopiles</taxon>
        <taxon>Ochrophyta</taxon>
        <taxon>PX clade</taxon>
        <taxon>Phaeophyceae</taxon>
        <taxon>Ectocarpales</taxon>
        <taxon>Ectocarpaceae</taxon>
        <taxon>Ectocarpus</taxon>
    </lineage>
</organism>
<evidence type="ECO:0000256" key="3">
    <source>
        <dbReference type="ARBA" id="ARBA00022448"/>
    </source>
</evidence>
<protein>
    <submittedName>
        <fullName evidence="9">ATP synthase O subunit, mitochondrial</fullName>
    </submittedName>
</protein>
<dbReference type="OMA" id="HINAPIC"/>
<dbReference type="PANTHER" id="PTHR11910">
    <property type="entry name" value="ATP SYNTHASE DELTA CHAIN"/>
    <property type="match status" value="1"/>
</dbReference>
<dbReference type="InterPro" id="IPR000711">
    <property type="entry name" value="ATPase_OSCP/dsu"/>
</dbReference>
<dbReference type="HAMAP" id="MF_01416">
    <property type="entry name" value="ATP_synth_delta_bact"/>
    <property type="match status" value="1"/>
</dbReference>
<name>D7FJT6_ECTSI</name>
<keyword evidence="5" id="KW-0406">Ion transport</keyword>
<evidence type="ECO:0000256" key="4">
    <source>
        <dbReference type="ARBA" id="ARBA00022781"/>
    </source>
</evidence>
<evidence type="ECO:0000256" key="7">
    <source>
        <dbReference type="ARBA" id="ARBA00023136"/>
    </source>
</evidence>
<sequence length="309" mass="33092">MFCRCRRKVASVGSSETRLHINAPICHFPDTAGGCVWIRSADYRAQLGRWWVGSATAPSQKQSRQSRGGGERNEGAERYFAGIAESMALRLAAERCCVGKTATRSFATAASKATAASASHDPPLKLYGIPARYANATYSAASKAGELEIVQRDLDAFQHIIRNNANFKAYLTNPTVSRSAKVEMVDKAFDAKSKTSSVTKNLLLAMAGNARLADAEKVIDAYTRMLKAKKGEIDAIVTTAEPLTPQQEKALAAGLKAQIGANETIVLKTEVNPALVGGLTVQIGDKFMDLSISSKIASMKTLMQDSVAS</sequence>
<dbReference type="Gene3D" id="1.10.520.20">
    <property type="entry name" value="N-terminal domain of the delta subunit of the F1F0-ATP synthase"/>
    <property type="match status" value="1"/>
</dbReference>
<evidence type="ECO:0000256" key="2">
    <source>
        <dbReference type="ARBA" id="ARBA00007046"/>
    </source>
</evidence>
<dbReference type="OrthoDB" id="1262810at2759"/>
<comment type="similarity">
    <text evidence="2">Belongs to the ATPase delta chain family.</text>
</comment>
<evidence type="ECO:0000256" key="6">
    <source>
        <dbReference type="ARBA" id="ARBA00023078"/>
    </source>
</evidence>